<feature type="region of interest" description="Disordered" evidence="6">
    <location>
        <begin position="314"/>
        <end position="358"/>
    </location>
</feature>
<protein>
    <submittedName>
        <fullName evidence="9">Dual specificity protein kinase Ttk</fullName>
    </submittedName>
</protein>
<feature type="region of interest" description="Disordered" evidence="6">
    <location>
        <begin position="499"/>
        <end position="547"/>
    </location>
</feature>
<sequence>MNGPTGFTASGPSAISLNYKEQMEKIAANGNRPEDWKEYIDLIKERIDLLDESRKNKTLAYLYYNAFKVIPESCKSLSRAQLLVDYAEFKGQQDEGDAEKLLSLGRRTLRHHSVVHIACAEFEVKRGNTEKAIKILKQARSIGSVPMVDINVALERIKEGKMKLTDSASKRNLGATWQSPDSGRESSGECSSLQLSGYFEGSRECLQQALPGCKSNTQEVQQGLDYITQCVQAEGSDLSAQPAAASHQHVGLPQTPISRQPPDPPHLLSSHYKDLSFLCWRTRNPSSMHPTSSSSSALASTPAPALPASSLGFLSSSTPSSAWAPGQTAGPSSHLSRPERSALSSENGQPVGESGTAKRSLHHFHSIPDMRSKAASAVKEPARKPIGRGIPPRRVPKTLHEEKESNDDKVGEITVSAFERLDLPPKSATIDCSGLKSENTERENSKLLSGHGEQIVNSSRTNEPFAAFAADPTASMNTHSTVRQPPSTNLYDAHRVVNPCAKDSSDSSSKASELNERDKIPSTHISASSSTEKCPLSRDRNKTGNKENFVAMNTDRNMDIVNENRILSPLKQNRVEPPVLAPKLPDEILPSGDGQAKINNATYTAQQAPVQTPAKSCEQMAQKTKQVNGKCYPVMRLAGRGGSAKVFQVLDMENCMIRALKVVDLSGDNRLILEGYMNEIGLLQKLNGCDRVIKLFDWEYSESSKKLMMVLEFGETDLAKFIAQNAKNTDELHSITICYFWGQMVKAVHAMHKEGVIHSDLKPANFILVSGAVKLIDFGIAKALQVDKTSVLKENMVGTPSYMSPEALIASSADPAGNKPRYKVGVRSDVWSLGCILYQMVYGRTPFQHLRHKLDAIVNPSHTIAFPGVDDQALMDILKKCLTRDVRLRPTTDELLVHPYLKKEPRGN</sequence>
<name>A0ABM0K3L0_APLCA</name>
<reference evidence="9" key="1">
    <citation type="submission" date="2025-08" db="UniProtKB">
        <authorList>
            <consortium name="RefSeq"/>
        </authorList>
    </citation>
    <scope>IDENTIFICATION</scope>
</reference>
<dbReference type="Gene3D" id="1.25.40.10">
    <property type="entry name" value="Tetratricopeptide repeat domain"/>
    <property type="match status" value="1"/>
</dbReference>
<feature type="compositionally biased region" description="Basic and acidic residues" evidence="6">
    <location>
        <begin position="535"/>
        <end position="545"/>
    </location>
</feature>
<dbReference type="Proteomes" id="UP000694888">
    <property type="component" value="Unplaced"/>
</dbReference>
<organism evidence="8 9">
    <name type="scientific">Aplysia californica</name>
    <name type="common">California sea hare</name>
    <dbReference type="NCBI Taxonomy" id="6500"/>
    <lineage>
        <taxon>Eukaryota</taxon>
        <taxon>Metazoa</taxon>
        <taxon>Spiralia</taxon>
        <taxon>Lophotrochozoa</taxon>
        <taxon>Mollusca</taxon>
        <taxon>Gastropoda</taxon>
        <taxon>Heterobranchia</taxon>
        <taxon>Euthyneura</taxon>
        <taxon>Tectipleura</taxon>
        <taxon>Aplysiida</taxon>
        <taxon>Aplysioidea</taxon>
        <taxon>Aplysiidae</taxon>
        <taxon>Aplysia</taxon>
    </lineage>
</organism>
<feature type="region of interest" description="Disordered" evidence="6">
    <location>
        <begin position="239"/>
        <end position="268"/>
    </location>
</feature>
<keyword evidence="8" id="KW-1185">Reference proteome</keyword>
<dbReference type="PROSITE" id="PS00108">
    <property type="entry name" value="PROTEIN_KINASE_ST"/>
    <property type="match status" value="1"/>
</dbReference>
<dbReference type="InterPro" id="IPR027084">
    <property type="entry name" value="Mps1_cat"/>
</dbReference>
<dbReference type="Gene3D" id="1.10.510.10">
    <property type="entry name" value="Transferase(Phosphotransferase) domain 1"/>
    <property type="match status" value="1"/>
</dbReference>
<dbReference type="GeneID" id="101850751"/>
<feature type="domain" description="Protein kinase" evidence="7">
    <location>
        <begin position="632"/>
        <end position="901"/>
    </location>
</feature>
<feature type="compositionally biased region" description="Polar residues" evidence="6">
    <location>
        <begin position="523"/>
        <end position="532"/>
    </location>
</feature>
<dbReference type="InterPro" id="IPR011009">
    <property type="entry name" value="Kinase-like_dom_sf"/>
</dbReference>
<dbReference type="PANTHER" id="PTHR22974:SF21">
    <property type="entry name" value="DUAL SPECIFICITY PROTEIN KINASE TTK"/>
    <property type="match status" value="1"/>
</dbReference>
<gene>
    <name evidence="9" type="primary">LOC101850751</name>
</gene>
<keyword evidence="4 9" id="KW-0418">Kinase</keyword>
<evidence type="ECO:0000256" key="4">
    <source>
        <dbReference type="ARBA" id="ARBA00022777"/>
    </source>
</evidence>
<dbReference type="CDD" id="cd14131">
    <property type="entry name" value="PKc_Mps1"/>
    <property type="match status" value="1"/>
</dbReference>
<dbReference type="InterPro" id="IPR008271">
    <property type="entry name" value="Ser/Thr_kinase_AS"/>
</dbReference>
<evidence type="ECO:0000256" key="5">
    <source>
        <dbReference type="ARBA" id="ARBA00022840"/>
    </source>
</evidence>
<dbReference type="InterPro" id="IPR000719">
    <property type="entry name" value="Prot_kinase_dom"/>
</dbReference>
<dbReference type="PROSITE" id="PS50011">
    <property type="entry name" value="PROTEIN_KINASE_DOM"/>
    <property type="match status" value="1"/>
</dbReference>
<proteinExistence type="predicted"/>
<keyword evidence="3" id="KW-0547">Nucleotide-binding</keyword>
<evidence type="ECO:0000256" key="6">
    <source>
        <dbReference type="SAM" id="MobiDB-lite"/>
    </source>
</evidence>
<keyword evidence="1" id="KW-0723">Serine/threonine-protein kinase</keyword>
<evidence type="ECO:0000313" key="9">
    <source>
        <dbReference type="RefSeq" id="XP_005107958.1"/>
    </source>
</evidence>
<dbReference type="PANTHER" id="PTHR22974">
    <property type="entry name" value="MIXED LINEAGE PROTEIN KINASE"/>
    <property type="match status" value="1"/>
</dbReference>
<evidence type="ECO:0000256" key="2">
    <source>
        <dbReference type="ARBA" id="ARBA00022679"/>
    </source>
</evidence>
<dbReference type="Gene3D" id="3.30.200.20">
    <property type="entry name" value="Phosphorylase Kinase, domain 1"/>
    <property type="match status" value="1"/>
</dbReference>
<evidence type="ECO:0000256" key="1">
    <source>
        <dbReference type="ARBA" id="ARBA00022527"/>
    </source>
</evidence>
<dbReference type="SMART" id="SM00220">
    <property type="entry name" value="S_TKc"/>
    <property type="match status" value="1"/>
</dbReference>
<dbReference type="Pfam" id="PF00069">
    <property type="entry name" value="Pkinase"/>
    <property type="match status" value="1"/>
</dbReference>
<feature type="region of interest" description="Disordered" evidence="6">
    <location>
        <begin position="370"/>
        <end position="395"/>
    </location>
</feature>
<keyword evidence="5" id="KW-0067">ATP-binding</keyword>
<accession>A0ABM0K3L0</accession>
<evidence type="ECO:0000259" key="7">
    <source>
        <dbReference type="PROSITE" id="PS50011"/>
    </source>
</evidence>
<dbReference type="SUPFAM" id="SSF56112">
    <property type="entry name" value="Protein kinase-like (PK-like)"/>
    <property type="match status" value="1"/>
</dbReference>
<evidence type="ECO:0000313" key="8">
    <source>
        <dbReference type="Proteomes" id="UP000694888"/>
    </source>
</evidence>
<dbReference type="InterPro" id="IPR011990">
    <property type="entry name" value="TPR-like_helical_dom_sf"/>
</dbReference>
<dbReference type="GO" id="GO:0016301">
    <property type="term" value="F:kinase activity"/>
    <property type="evidence" value="ECO:0007669"/>
    <property type="project" value="UniProtKB-KW"/>
</dbReference>
<evidence type="ECO:0000256" key="3">
    <source>
        <dbReference type="ARBA" id="ARBA00022741"/>
    </source>
</evidence>
<dbReference type="RefSeq" id="XP_005107958.1">
    <property type="nucleotide sequence ID" value="XM_005107901.3"/>
</dbReference>
<keyword evidence="2" id="KW-0808">Transferase</keyword>